<organism evidence="9 10">
    <name type="scientific">Thalassobacter stenotrophicus</name>
    <dbReference type="NCBI Taxonomy" id="266809"/>
    <lineage>
        <taxon>Bacteria</taxon>
        <taxon>Pseudomonadati</taxon>
        <taxon>Pseudomonadota</taxon>
        <taxon>Alphaproteobacteria</taxon>
        <taxon>Rhodobacterales</taxon>
        <taxon>Roseobacteraceae</taxon>
        <taxon>Thalassobacter</taxon>
    </lineage>
</organism>
<dbReference type="GO" id="GO:0005886">
    <property type="term" value="C:plasma membrane"/>
    <property type="evidence" value="ECO:0007669"/>
    <property type="project" value="UniProtKB-SubCell"/>
</dbReference>
<dbReference type="AlphaFoldDB" id="A0A0N7LT41"/>
<dbReference type="Proteomes" id="UP000051298">
    <property type="component" value="Unassembled WGS sequence"/>
</dbReference>
<keyword evidence="6 8" id="KW-1133">Transmembrane helix</keyword>
<dbReference type="InterPro" id="IPR002781">
    <property type="entry name" value="TM_pro_TauE-like"/>
</dbReference>
<proteinExistence type="inferred from homology"/>
<feature type="transmembrane region" description="Helical" evidence="8">
    <location>
        <begin position="229"/>
        <end position="246"/>
    </location>
</feature>
<protein>
    <recommendedName>
        <fullName evidence="8">Probable membrane transporter protein</fullName>
    </recommendedName>
</protein>
<feature type="transmembrane region" description="Helical" evidence="8">
    <location>
        <begin position="194"/>
        <end position="217"/>
    </location>
</feature>
<evidence type="ECO:0000256" key="4">
    <source>
        <dbReference type="ARBA" id="ARBA00022475"/>
    </source>
</evidence>
<gene>
    <name evidence="9" type="ORF">THS5294_00928</name>
</gene>
<keyword evidence="5 8" id="KW-0812">Transmembrane</keyword>
<feature type="transmembrane region" description="Helical" evidence="8">
    <location>
        <begin position="6"/>
        <end position="37"/>
    </location>
</feature>
<dbReference type="RefSeq" id="WP_058122804.1">
    <property type="nucleotide sequence ID" value="NZ_CP107618.1"/>
</dbReference>
<evidence type="ECO:0000256" key="6">
    <source>
        <dbReference type="ARBA" id="ARBA00022989"/>
    </source>
</evidence>
<dbReference type="Pfam" id="PF01925">
    <property type="entry name" value="TauE"/>
    <property type="match status" value="1"/>
</dbReference>
<feature type="transmembrane region" description="Helical" evidence="8">
    <location>
        <begin position="74"/>
        <end position="92"/>
    </location>
</feature>
<evidence type="ECO:0000313" key="9">
    <source>
        <dbReference type="EMBL" id="CUH59642.1"/>
    </source>
</evidence>
<accession>A0A0N7LT41</accession>
<evidence type="ECO:0000256" key="3">
    <source>
        <dbReference type="ARBA" id="ARBA00022448"/>
    </source>
</evidence>
<feature type="transmembrane region" description="Helical" evidence="8">
    <location>
        <begin position="44"/>
        <end position="62"/>
    </location>
</feature>
<dbReference type="eggNOG" id="COG0730">
    <property type="taxonomic scope" value="Bacteria"/>
</dbReference>
<evidence type="ECO:0000256" key="5">
    <source>
        <dbReference type="ARBA" id="ARBA00022692"/>
    </source>
</evidence>
<keyword evidence="3" id="KW-0813">Transport</keyword>
<evidence type="ECO:0000256" key="1">
    <source>
        <dbReference type="ARBA" id="ARBA00004651"/>
    </source>
</evidence>
<feature type="transmembrane region" description="Helical" evidence="8">
    <location>
        <begin position="99"/>
        <end position="117"/>
    </location>
</feature>
<sequence length="247" mass="26127">MTYDIFLYLALGAMAGGFINGLAGTGTALFALGFYLVVLQPITAVFIVAFMSVLAGLQGLWIVRAEILSQPKRLLRFLIPGLCGVSLGVMLLDHINAGTLRLAIGGLLIVYGGYFSMRAALPAFERPTPWLDSLVGLLGGILGGTASVSGALPQMWVSLRPWTKSETRAVLQPFNVAILSTTVVVLAFKGAFDATAQTALLVTVPLGLIAAQIGIAVFRRLSDTGFRRLLILLTLAMGLGIMASELF</sequence>
<dbReference type="EMBL" id="CYRX01000011">
    <property type="protein sequence ID" value="CUH59642.1"/>
    <property type="molecule type" value="Genomic_DNA"/>
</dbReference>
<evidence type="ECO:0000313" key="10">
    <source>
        <dbReference type="Proteomes" id="UP000051298"/>
    </source>
</evidence>
<name>A0A0N7LT41_9RHOB</name>
<evidence type="ECO:0000256" key="7">
    <source>
        <dbReference type="ARBA" id="ARBA00023136"/>
    </source>
</evidence>
<reference evidence="9 10" key="1">
    <citation type="submission" date="2015-09" db="EMBL/GenBank/DDBJ databases">
        <authorList>
            <consortium name="Swine Surveillance"/>
        </authorList>
    </citation>
    <scope>NUCLEOTIDE SEQUENCE [LARGE SCALE GENOMIC DNA]</scope>
    <source>
        <strain evidence="9 10">CECT 5294</strain>
    </source>
</reference>
<evidence type="ECO:0000256" key="2">
    <source>
        <dbReference type="ARBA" id="ARBA00009142"/>
    </source>
</evidence>
<comment type="similarity">
    <text evidence="2 8">Belongs to the 4-toluene sulfonate uptake permease (TSUP) (TC 2.A.102) family.</text>
</comment>
<keyword evidence="7 8" id="KW-0472">Membrane</keyword>
<dbReference type="PANTHER" id="PTHR30269:SF37">
    <property type="entry name" value="MEMBRANE TRANSPORTER PROTEIN"/>
    <property type="match status" value="1"/>
</dbReference>
<feature type="transmembrane region" description="Helical" evidence="8">
    <location>
        <begin position="137"/>
        <end position="157"/>
    </location>
</feature>
<dbReference type="STRING" id="266809.PM03_08140"/>
<dbReference type="InterPro" id="IPR052017">
    <property type="entry name" value="TSUP"/>
</dbReference>
<comment type="subcellular location">
    <subcellularLocation>
        <location evidence="1 8">Cell membrane</location>
        <topology evidence="1 8">Multi-pass membrane protein</topology>
    </subcellularLocation>
</comment>
<evidence type="ECO:0000256" key="8">
    <source>
        <dbReference type="RuleBase" id="RU363041"/>
    </source>
</evidence>
<keyword evidence="4 8" id="KW-1003">Cell membrane</keyword>
<dbReference type="PANTHER" id="PTHR30269">
    <property type="entry name" value="TRANSMEMBRANE PROTEIN YFCA"/>
    <property type="match status" value="1"/>
</dbReference>